<keyword evidence="12" id="KW-1185">Reference proteome</keyword>
<feature type="domain" description="Glycosyltransferase RgtA/B/C/D-like" evidence="10">
    <location>
        <begin position="95"/>
        <end position="255"/>
    </location>
</feature>
<accession>A0ABN3ICS4</accession>
<proteinExistence type="predicted"/>
<evidence type="ECO:0000259" key="10">
    <source>
        <dbReference type="Pfam" id="PF13231"/>
    </source>
</evidence>
<feature type="transmembrane region" description="Helical" evidence="9">
    <location>
        <begin position="237"/>
        <end position="258"/>
    </location>
</feature>
<feature type="transmembrane region" description="Helical" evidence="9">
    <location>
        <begin position="116"/>
        <end position="137"/>
    </location>
</feature>
<dbReference type="EMBL" id="BAAASE010000004">
    <property type="protein sequence ID" value="GAA2399538.1"/>
    <property type="molecule type" value="Genomic_DNA"/>
</dbReference>
<evidence type="ECO:0000256" key="5">
    <source>
        <dbReference type="ARBA" id="ARBA00022692"/>
    </source>
</evidence>
<dbReference type="Pfam" id="PF13231">
    <property type="entry name" value="PMT_2"/>
    <property type="match status" value="1"/>
</dbReference>
<evidence type="ECO:0000313" key="12">
    <source>
        <dbReference type="Proteomes" id="UP001499986"/>
    </source>
</evidence>
<keyword evidence="5 9" id="KW-0812">Transmembrane</keyword>
<keyword evidence="6 9" id="KW-1133">Transmembrane helix</keyword>
<dbReference type="PANTHER" id="PTHR33908:SF11">
    <property type="entry name" value="MEMBRANE PROTEIN"/>
    <property type="match status" value="1"/>
</dbReference>
<keyword evidence="3" id="KW-0328">Glycosyltransferase</keyword>
<comment type="subcellular location">
    <subcellularLocation>
        <location evidence="1">Cell membrane</location>
        <topology evidence="1">Multi-pass membrane protein</topology>
    </subcellularLocation>
</comment>
<evidence type="ECO:0000256" key="3">
    <source>
        <dbReference type="ARBA" id="ARBA00022676"/>
    </source>
</evidence>
<sequence length="541" mass="57566">MTDRRTGLRPRSGPSATPDFENSEHGRTPDRRASPEHGDESAQRTGRPRFHHKPVLAVAATVTLLLLALSGRYGYHSDELYFRAAGQRLDWGYDDQPPLVPLLARLQTELLGDTPLALRALAALLAGGAVLLSALIAREVGGNARGQGLAAVATAVSAGTLAYGHMFTPGSVDSVVWMTVALLLLRMLNTGDRRLWLPIGAVFGIGMLAKSLAPLLALGLVAGLLCCGPRSVLRGKWLAGGIAVALLITAPNLVWQAANGWPQVAMARALSESGGMTGRIELVPAQLLLLGPFLAPVWIAGLVALLWRRQAWRRYRSIGVAYVVILAVLLVVAGQPRYASGLLQVLLAVGGAVLADWATPVHRKAFAALALAGNAVFAGLVALPLAPAAWHQGGAATGLSEVQTQQMGWQRYAEQVAGVYRTLPPGERSRTAIVAGNYAEAGALDRYGPALGLPPVYSGHNSYHGFGQPEDGTEVVLLVGQKGIPRAARREIDPEFNSCESRPPLSLDAMNPWQHGDVLICRGPHTSWVTLWPKLRWLGIP</sequence>
<evidence type="ECO:0000256" key="7">
    <source>
        <dbReference type="ARBA" id="ARBA00023136"/>
    </source>
</evidence>
<dbReference type="RefSeq" id="WP_086844961.1">
    <property type="nucleotide sequence ID" value="NZ_BAAASE010000004.1"/>
</dbReference>
<feature type="compositionally biased region" description="Basic and acidic residues" evidence="8">
    <location>
        <begin position="22"/>
        <end position="42"/>
    </location>
</feature>
<feature type="region of interest" description="Disordered" evidence="8">
    <location>
        <begin position="1"/>
        <end position="50"/>
    </location>
</feature>
<evidence type="ECO:0000256" key="4">
    <source>
        <dbReference type="ARBA" id="ARBA00022679"/>
    </source>
</evidence>
<comment type="caution">
    <text evidence="11">The sequence shown here is derived from an EMBL/GenBank/DDBJ whole genome shotgun (WGS) entry which is preliminary data.</text>
</comment>
<evidence type="ECO:0000256" key="8">
    <source>
        <dbReference type="SAM" id="MobiDB-lite"/>
    </source>
</evidence>
<dbReference type="Proteomes" id="UP001499986">
    <property type="component" value="Unassembled WGS sequence"/>
</dbReference>
<reference evidence="12" key="1">
    <citation type="journal article" date="2019" name="Int. J. Syst. Evol. Microbiol.">
        <title>The Global Catalogue of Microorganisms (GCM) 10K type strain sequencing project: providing services to taxonomists for standard genome sequencing and annotation.</title>
        <authorList>
            <consortium name="The Broad Institute Genomics Platform"/>
            <consortium name="The Broad Institute Genome Sequencing Center for Infectious Disease"/>
            <person name="Wu L."/>
            <person name="Ma J."/>
        </authorList>
    </citation>
    <scope>NUCLEOTIDE SEQUENCE [LARGE SCALE GENOMIC DNA]</scope>
    <source>
        <strain evidence="12">JCM 4358</strain>
    </source>
</reference>
<organism evidence="11 12">
    <name type="scientific">Streptomyces coeruleofuscus</name>
    <dbReference type="NCBI Taxonomy" id="66879"/>
    <lineage>
        <taxon>Bacteria</taxon>
        <taxon>Bacillati</taxon>
        <taxon>Actinomycetota</taxon>
        <taxon>Actinomycetes</taxon>
        <taxon>Kitasatosporales</taxon>
        <taxon>Streptomycetaceae</taxon>
        <taxon>Streptomyces</taxon>
    </lineage>
</organism>
<evidence type="ECO:0000256" key="9">
    <source>
        <dbReference type="SAM" id="Phobius"/>
    </source>
</evidence>
<keyword evidence="4" id="KW-0808">Transferase</keyword>
<dbReference type="InterPro" id="IPR050297">
    <property type="entry name" value="LipidA_mod_glycosyltrf_83"/>
</dbReference>
<feature type="transmembrane region" description="Helical" evidence="9">
    <location>
        <begin position="366"/>
        <end position="390"/>
    </location>
</feature>
<keyword evidence="2" id="KW-1003">Cell membrane</keyword>
<evidence type="ECO:0000256" key="1">
    <source>
        <dbReference type="ARBA" id="ARBA00004651"/>
    </source>
</evidence>
<feature type="transmembrane region" description="Helical" evidence="9">
    <location>
        <begin position="149"/>
        <end position="168"/>
    </location>
</feature>
<gene>
    <name evidence="11" type="ORF">GCM10010255_35140</name>
</gene>
<feature type="transmembrane region" description="Helical" evidence="9">
    <location>
        <begin position="195"/>
        <end position="225"/>
    </location>
</feature>
<feature type="transmembrane region" description="Helical" evidence="9">
    <location>
        <begin position="341"/>
        <end position="359"/>
    </location>
</feature>
<feature type="transmembrane region" description="Helical" evidence="9">
    <location>
        <begin position="319"/>
        <end position="335"/>
    </location>
</feature>
<dbReference type="InterPro" id="IPR038731">
    <property type="entry name" value="RgtA/B/C-like"/>
</dbReference>
<evidence type="ECO:0000313" key="11">
    <source>
        <dbReference type="EMBL" id="GAA2399538.1"/>
    </source>
</evidence>
<evidence type="ECO:0000256" key="6">
    <source>
        <dbReference type="ARBA" id="ARBA00022989"/>
    </source>
</evidence>
<name>A0ABN3ICS4_9ACTN</name>
<feature type="transmembrane region" description="Helical" evidence="9">
    <location>
        <begin position="285"/>
        <end position="307"/>
    </location>
</feature>
<evidence type="ECO:0000256" key="2">
    <source>
        <dbReference type="ARBA" id="ARBA00022475"/>
    </source>
</evidence>
<keyword evidence="7 9" id="KW-0472">Membrane</keyword>
<feature type="transmembrane region" description="Helical" evidence="9">
    <location>
        <begin position="54"/>
        <end position="75"/>
    </location>
</feature>
<protein>
    <submittedName>
        <fullName evidence="11">Glycosyltransferase family 39 protein</fullName>
    </submittedName>
</protein>
<dbReference type="PANTHER" id="PTHR33908">
    <property type="entry name" value="MANNOSYLTRANSFERASE YKCB-RELATED"/>
    <property type="match status" value="1"/>
</dbReference>